<dbReference type="Pfam" id="PF14602">
    <property type="entry name" value="Hexapep_2"/>
    <property type="match status" value="1"/>
</dbReference>
<keyword evidence="4" id="KW-1185">Reference proteome</keyword>
<evidence type="ECO:0000259" key="2">
    <source>
        <dbReference type="Pfam" id="PF17836"/>
    </source>
</evidence>
<dbReference type="Proteomes" id="UP001598138">
    <property type="component" value="Unassembled WGS sequence"/>
</dbReference>
<feature type="domain" description="PglD N-terminal" evidence="2">
    <location>
        <begin position="8"/>
        <end position="83"/>
    </location>
</feature>
<dbReference type="PANTHER" id="PTHR43300">
    <property type="entry name" value="ACETYLTRANSFERASE"/>
    <property type="match status" value="1"/>
</dbReference>
<proteinExistence type="inferred from homology"/>
<dbReference type="InterPro" id="IPR050179">
    <property type="entry name" value="Trans_hexapeptide_repeat"/>
</dbReference>
<evidence type="ECO:0000256" key="1">
    <source>
        <dbReference type="ARBA" id="ARBA00007274"/>
    </source>
</evidence>
<dbReference type="CDD" id="cd03360">
    <property type="entry name" value="LbH_AT_putative"/>
    <property type="match status" value="1"/>
</dbReference>
<evidence type="ECO:0000313" key="4">
    <source>
        <dbReference type="Proteomes" id="UP001598138"/>
    </source>
</evidence>
<evidence type="ECO:0000313" key="3">
    <source>
        <dbReference type="EMBL" id="MFD3394334.1"/>
    </source>
</evidence>
<dbReference type="Pfam" id="PF17836">
    <property type="entry name" value="PglD_N"/>
    <property type="match status" value="1"/>
</dbReference>
<dbReference type="InterPro" id="IPR020019">
    <property type="entry name" value="AcTrfase_PglD-like"/>
</dbReference>
<comment type="caution">
    <text evidence="3">The sequence shown here is derived from an EMBL/GenBank/DDBJ whole genome shotgun (WGS) entry which is preliminary data.</text>
</comment>
<dbReference type="NCBIfam" id="TIGR03570">
    <property type="entry name" value="NeuD_NnaD"/>
    <property type="match status" value="1"/>
</dbReference>
<dbReference type="InterPro" id="IPR041561">
    <property type="entry name" value="PglD_N"/>
</dbReference>
<protein>
    <submittedName>
        <fullName evidence="3">Acetyltransferase</fullName>
    </submittedName>
</protein>
<dbReference type="RefSeq" id="WP_377983216.1">
    <property type="nucleotide sequence ID" value="NZ_JBBKXZ010000002.1"/>
</dbReference>
<organism evidence="3 4">
    <name type="scientific">Aquirufa avitistagni</name>
    <dbReference type="NCBI Taxonomy" id="3104728"/>
    <lineage>
        <taxon>Bacteria</taxon>
        <taxon>Pseudomonadati</taxon>
        <taxon>Bacteroidota</taxon>
        <taxon>Cytophagia</taxon>
        <taxon>Cytophagales</taxon>
        <taxon>Flectobacillaceae</taxon>
        <taxon>Aquirufa</taxon>
    </lineage>
</organism>
<dbReference type="InterPro" id="IPR011004">
    <property type="entry name" value="Trimer_LpxA-like_sf"/>
</dbReference>
<dbReference type="Gene3D" id="2.160.10.10">
    <property type="entry name" value="Hexapeptide repeat proteins"/>
    <property type="match status" value="1"/>
</dbReference>
<dbReference type="Gene3D" id="3.40.50.20">
    <property type="match status" value="1"/>
</dbReference>
<comment type="similarity">
    <text evidence="1">Belongs to the transferase hexapeptide repeat family.</text>
</comment>
<reference evidence="3 4" key="1">
    <citation type="submission" date="2024-03" db="EMBL/GenBank/DDBJ databases">
        <title>Aquirufa genome sequencing.</title>
        <authorList>
            <person name="Pitt A."/>
            <person name="Hahn M.W."/>
        </authorList>
    </citation>
    <scope>NUCLEOTIDE SEQUENCE [LARGE SCALE GENOMIC DNA]</scope>
    <source>
        <strain evidence="3 4">OSTEICH-129V</strain>
    </source>
</reference>
<gene>
    <name evidence="3" type="ORF">U0R10_06855</name>
</gene>
<accession>A0ABW6DBR4</accession>
<sequence>MLYKKGKILVGYSGHGFVVAEASQDSGEKLLGYCDVAEKNFNPFNLDFLGNEKDEKLNTYFNSCEFIMGVGDNRIRENIYSTLKNNGAKISTIIDPKAEVSSYAQIGNGSVILKRAIVGTLSTLGKGVIVNSSSIIEHECVIGNFVHVGPGAVLAGNVSIGDRSFIGANATIIQGVSIGKDVIVGAGCVVIKNISDGQKVVGNPAREL</sequence>
<name>A0ABW6DBR4_9BACT</name>
<dbReference type="PANTHER" id="PTHR43300:SF7">
    <property type="entry name" value="UDP-N-ACETYLBACILLOSAMINE N-ACETYLTRANSFERASE"/>
    <property type="match status" value="1"/>
</dbReference>
<dbReference type="InterPro" id="IPR001451">
    <property type="entry name" value="Hexapep"/>
</dbReference>
<dbReference type="SUPFAM" id="SSF51161">
    <property type="entry name" value="Trimeric LpxA-like enzymes"/>
    <property type="match status" value="1"/>
</dbReference>
<dbReference type="EMBL" id="JBBKXZ010000002">
    <property type="protein sequence ID" value="MFD3394334.1"/>
    <property type="molecule type" value="Genomic_DNA"/>
</dbReference>